<reference evidence="2 3" key="1">
    <citation type="submission" date="2023-01" db="EMBL/GenBank/DDBJ databases">
        <authorList>
            <person name="Whitehead M."/>
        </authorList>
    </citation>
    <scope>NUCLEOTIDE SEQUENCE [LARGE SCALE GENOMIC DNA]</scope>
</reference>
<feature type="chain" id="PRO_5043707084" evidence="1">
    <location>
        <begin position="19"/>
        <end position="88"/>
    </location>
</feature>
<organism evidence="2 3">
    <name type="scientific">Macrosiphum euphorbiae</name>
    <name type="common">potato aphid</name>
    <dbReference type="NCBI Taxonomy" id="13131"/>
    <lineage>
        <taxon>Eukaryota</taxon>
        <taxon>Metazoa</taxon>
        <taxon>Ecdysozoa</taxon>
        <taxon>Arthropoda</taxon>
        <taxon>Hexapoda</taxon>
        <taxon>Insecta</taxon>
        <taxon>Pterygota</taxon>
        <taxon>Neoptera</taxon>
        <taxon>Paraneoptera</taxon>
        <taxon>Hemiptera</taxon>
        <taxon>Sternorrhyncha</taxon>
        <taxon>Aphidomorpha</taxon>
        <taxon>Aphidoidea</taxon>
        <taxon>Aphididae</taxon>
        <taxon>Macrosiphini</taxon>
        <taxon>Macrosiphum</taxon>
    </lineage>
</organism>
<dbReference type="EMBL" id="CARXXK010000004">
    <property type="protein sequence ID" value="CAI6365800.1"/>
    <property type="molecule type" value="Genomic_DNA"/>
</dbReference>
<dbReference type="Proteomes" id="UP001160148">
    <property type="component" value="Unassembled WGS sequence"/>
</dbReference>
<name>A0AAV0XBX8_9HEMI</name>
<accession>A0AAV0XBX8</accession>
<comment type="caution">
    <text evidence="2">The sequence shown here is derived from an EMBL/GenBank/DDBJ whole genome shotgun (WGS) entry which is preliminary data.</text>
</comment>
<evidence type="ECO:0000256" key="1">
    <source>
        <dbReference type="SAM" id="SignalP"/>
    </source>
</evidence>
<evidence type="ECO:0000313" key="3">
    <source>
        <dbReference type="Proteomes" id="UP001160148"/>
    </source>
</evidence>
<gene>
    <name evidence="2" type="ORF">MEUPH1_LOCUS20471</name>
</gene>
<protein>
    <submittedName>
        <fullName evidence="2">Uncharacterized protein</fullName>
    </submittedName>
</protein>
<feature type="signal peptide" evidence="1">
    <location>
        <begin position="1"/>
        <end position="18"/>
    </location>
</feature>
<evidence type="ECO:0000313" key="2">
    <source>
        <dbReference type="EMBL" id="CAI6365800.1"/>
    </source>
</evidence>
<sequence length="88" mass="9493">MACLALLLCRLCAGLAMTAFIADTVRSPAVQQALRNRFPGAAGETASDCARLATLTLAFGIWFVAQSVDIVMFMAVEFQEQQTPPEVR</sequence>
<keyword evidence="1" id="KW-0732">Signal</keyword>
<dbReference type="AlphaFoldDB" id="A0AAV0XBX8"/>
<keyword evidence="3" id="KW-1185">Reference proteome</keyword>
<proteinExistence type="predicted"/>